<dbReference type="CDD" id="cd16363">
    <property type="entry name" value="Col_Im_like"/>
    <property type="match status" value="1"/>
</dbReference>
<dbReference type="OrthoDB" id="6810874at2"/>
<dbReference type="GO" id="GO:0015643">
    <property type="term" value="F:toxic substance binding"/>
    <property type="evidence" value="ECO:0007669"/>
    <property type="project" value="InterPro"/>
</dbReference>
<sequence length="83" mass="9869">MNLKKNIEEYSEFDFCNLLKYLNNAQEKEADEIMDWLDDNIKHPDGYGLITHPIECGIEDSPEAVIAELKRWYREQGLFLFKE</sequence>
<dbReference type="InterPro" id="IPR035900">
    <property type="entry name" value="Colicin_E_sf"/>
</dbReference>
<proteinExistence type="inferred from homology"/>
<dbReference type="InterPro" id="IPR000290">
    <property type="entry name" value="Colicin_pyocin"/>
</dbReference>
<comment type="similarity">
    <text evidence="1">Belongs to the colicins ColE2/ColE8/ColE9 and pyocins S1/S2 family.</text>
</comment>
<dbReference type="Proteomes" id="UP000191116">
    <property type="component" value="Unassembled WGS sequence"/>
</dbReference>
<evidence type="ECO:0000313" key="4">
    <source>
        <dbReference type="Proteomes" id="UP000191116"/>
    </source>
</evidence>
<keyword evidence="2" id="KW-0079">Bacteriocin immunity</keyword>
<evidence type="ECO:0000256" key="2">
    <source>
        <dbReference type="ARBA" id="ARBA00023025"/>
    </source>
</evidence>
<gene>
    <name evidence="3" type="primary">imm</name>
    <name evidence="3" type="ORF">CZ814_03661</name>
</gene>
<accession>A0A1T4UTK0</accession>
<dbReference type="EMBL" id="FUWP01000031">
    <property type="protein sequence ID" value="SKA55761.1"/>
    <property type="molecule type" value="Genomic_DNA"/>
</dbReference>
<organism evidence="3 4">
    <name type="scientific">Photobacterium toruni</name>
    <dbReference type="NCBI Taxonomy" id="1935446"/>
    <lineage>
        <taxon>Bacteria</taxon>
        <taxon>Pseudomonadati</taxon>
        <taxon>Pseudomonadota</taxon>
        <taxon>Gammaproteobacteria</taxon>
        <taxon>Vibrionales</taxon>
        <taxon>Vibrionaceae</taxon>
        <taxon>Photobacterium</taxon>
    </lineage>
</organism>
<reference evidence="3 4" key="1">
    <citation type="submission" date="2017-02" db="EMBL/GenBank/DDBJ databases">
        <authorList>
            <person name="Peterson S.W."/>
        </authorList>
    </citation>
    <scope>NUCLEOTIDE SEQUENCE [LARGE SCALE GENOMIC DNA]</scope>
    <source>
        <strain evidence="3 4">CECT 9189</strain>
    </source>
</reference>
<evidence type="ECO:0000256" key="1">
    <source>
        <dbReference type="ARBA" id="ARBA00009346"/>
    </source>
</evidence>
<dbReference type="PRINTS" id="PR01299">
    <property type="entry name" value="PYOCIN"/>
</dbReference>
<dbReference type="RefSeq" id="WP_080176342.1">
    <property type="nucleotide sequence ID" value="NZ_AP024856.1"/>
</dbReference>
<protein>
    <submittedName>
        <fullName evidence="3">Colicin-E7 immunity protein</fullName>
    </submittedName>
</protein>
<dbReference type="Pfam" id="PF01320">
    <property type="entry name" value="Colicin_Pyocin"/>
    <property type="match status" value="1"/>
</dbReference>
<dbReference type="SUPFAM" id="SSF47345">
    <property type="entry name" value="Colicin E immunity proteins"/>
    <property type="match status" value="1"/>
</dbReference>
<evidence type="ECO:0000313" key="3">
    <source>
        <dbReference type="EMBL" id="SKA55761.1"/>
    </source>
</evidence>
<dbReference type="Gene3D" id="1.10.1200.20">
    <property type="entry name" value="Colicin E immunity protein"/>
    <property type="match status" value="1"/>
</dbReference>
<dbReference type="GO" id="GO:0030153">
    <property type="term" value="P:bacteriocin immunity"/>
    <property type="evidence" value="ECO:0007669"/>
    <property type="project" value="UniProtKB-KW"/>
</dbReference>
<dbReference type="AlphaFoldDB" id="A0A1T4UTK0"/>
<name>A0A1T4UTK0_9GAMM</name>